<name>A0A6A4Z175_APHAT</name>
<sequence length="148" mass="16554">MMSHLQQQRNSLSLLNTCQNNTSLVVHSGLLYKQGRVMRNWKLRHVTLTPVALTYYSSEGGELKGTVDIRCCVPSSLEFLAPSRLDFGSVRHRLAIHTPARRLMLAAASVQDKNAWAFALLTLFKANQGRMEQQGPSVQISTRWSSVA</sequence>
<feature type="domain" description="PH" evidence="1">
    <location>
        <begin position="24"/>
        <end position="125"/>
    </location>
</feature>
<dbReference type="InterPro" id="IPR001849">
    <property type="entry name" value="PH_domain"/>
</dbReference>
<gene>
    <name evidence="2" type="ORF">AaE_014211</name>
</gene>
<dbReference type="AlphaFoldDB" id="A0A6A4Z175"/>
<dbReference type="SMART" id="SM00233">
    <property type="entry name" value="PH"/>
    <property type="match status" value="1"/>
</dbReference>
<reference evidence="2 3" key="1">
    <citation type="submission" date="2019-06" db="EMBL/GenBank/DDBJ databases">
        <title>Genomics analysis of Aphanomyces spp. identifies a new class of oomycete effector associated with host adaptation.</title>
        <authorList>
            <person name="Gaulin E."/>
        </authorList>
    </citation>
    <scope>NUCLEOTIDE SEQUENCE [LARGE SCALE GENOMIC DNA]</scope>
    <source>
        <strain evidence="2 3">E</strain>
    </source>
</reference>
<evidence type="ECO:0000313" key="3">
    <source>
        <dbReference type="Proteomes" id="UP000469452"/>
    </source>
</evidence>
<evidence type="ECO:0000259" key="1">
    <source>
        <dbReference type="PROSITE" id="PS50003"/>
    </source>
</evidence>
<protein>
    <recommendedName>
        <fullName evidence="1">PH domain-containing protein</fullName>
    </recommendedName>
</protein>
<proteinExistence type="predicted"/>
<dbReference type="Gene3D" id="2.30.29.30">
    <property type="entry name" value="Pleckstrin-homology domain (PH domain)/Phosphotyrosine-binding domain (PTB)"/>
    <property type="match status" value="1"/>
</dbReference>
<dbReference type="SUPFAM" id="SSF50729">
    <property type="entry name" value="PH domain-like"/>
    <property type="match status" value="1"/>
</dbReference>
<accession>A0A6A4Z175</accession>
<dbReference type="Pfam" id="PF00169">
    <property type="entry name" value="PH"/>
    <property type="match status" value="1"/>
</dbReference>
<organism evidence="2 3">
    <name type="scientific">Aphanomyces astaci</name>
    <name type="common">Crayfish plague agent</name>
    <dbReference type="NCBI Taxonomy" id="112090"/>
    <lineage>
        <taxon>Eukaryota</taxon>
        <taxon>Sar</taxon>
        <taxon>Stramenopiles</taxon>
        <taxon>Oomycota</taxon>
        <taxon>Saprolegniomycetes</taxon>
        <taxon>Saprolegniales</taxon>
        <taxon>Verrucalvaceae</taxon>
        <taxon>Aphanomyces</taxon>
    </lineage>
</organism>
<dbReference type="Proteomes" id="UP000469452">
    <property type="component" value="Unassembled WGS sequence"/>
</dbReference>
<dbReference type="PROSITE" id="PS50003">
    <property type="entry name" value="PH_DOMAIN"/>
    <property type="match status" value="1"/>
</dbReference>
<dbReference type="InterPro" id="IPR011993">
    <property type="entry name" value="PH-like_dom_sf"/>
</dbReference>
<evidence type="ECO:0000313" key="2">
    <source>
        <dbReference type="EMBL" id="KAF0706253.1"/>
    </source>
</evidence>
<dbReference type="EMBL" id="VJMI01019842">
    <property type="protein sequence ID" value="KAF0706253.1"/>
    <property type="molecule type" value="Genomic_DNA"/>
</dbReference>
<comment type="caution">
    <text evidence="2">The sequence shown here is derived from an EMBL/GenBank/DDBJ whole genome shotgun (WGS) entry which is preliminary data.</text>
</comment>